<organism evidence="5 6">
    <name type="scientific">Clostridium chromiireducens</name>
    <dbReference type="NCBI Taxonomy" id="225345"/>
    <lineage>
        <taxon>Bacteria</taxon>
        <taxon>Bacillati</taxon>
        <taxon>Bacillota</taxon>
        <taxon>Clostridia</taxon>
        <taxon>Eubacteriales</taxon>
        <taxon>Clostridiaceae</taxon>
        <taxon>Clostridium</taxon>
    </lineage>
</organism>
<dbReference type="PANTHER" id="PTHR32089">
    <property type="entry name" value="METHYL-ACCEPTING CHEMOTAXIS PROTEIN MCPB"/>
    <property type="match status" value="1"/>
</dbReference>
<accession>A0A964W3R8</accession>
<proteinExistence type="predicted"/>
<dbReference type="GO" id="GO:0007165">
    <property type="term" value="P:signal transduction"/>
    <property type="evidence" value="ECO:0007669"/>
    <property type="project" value="UniProtKB-KW"/>
</dbReference>
<feature type="domain" description="Methyl-accepting transducer" evidence="4">
    <location>
        <begin position="214"/>
        <end position="450"/>
    </location>
</feature>
<dbReference type="PROSITE" id="PS50111">
    <property type="entry name" value="CHEMOTAXIS_TRANSDUC_2"/>
    <property type="match status" value="1"/>
</dbReference>
<dbReference type="GO" id="GO:0016020">
    <property type="term" value="C:membrane"/>
    <property type="evidence" value="ECO:0007669"/>
    <property type="project" value="InterPro"/>
</dbReference>
<comment type="caution">
    <text evidence="5">The sequence shown here is derived from an EMBL/GenBank/DDBJ whole genome shotgun (WGS) entry which is preliminary data.</text>
</comment>
<dbReference type="EMBL" id="WSRQ01000039">
    <property type="protein sequence ID" value="MVX65826.1"/>
    <property type="molecule type" value="Genomic_DNA"/>
</dbReference>
<evidence type="ECO:0000313" key="6">
    <source>
        <dbReference type="Proteomes" id="UP000656077"/>
    </source>
</evidence>
<evidence type="ECO:0000256" key="1">
    <source>
        <dbReference type="ARBA" id="ARBA00023224"/>
    </source>
</evidence>
<dbReference type="CDD" id="cd11386">
    <property type="entry name" value="MCP_signal"/>
    <property type="match status" value="1"/>
</dbReference>
<feature type="transmembrane region" description="Helical" evidence="3">
    <location>
        <begin position="7"/>
        <end position="26"/>
    </location>
</feature>
<keyword evidence="3" id="KW-0472">Membrane</keyword>
<evidence type="ECO:0000256" key="2">
    <source>
        <dbReference type="PROSITE-ProRule" id="PRU00284"/>
    </source>
</evidence>
<sequence length="500" mass="55532">MLKQKNRLMLILSMVAVIISMIIHFIHRILHLFEKSMVQANGSIGLNIVLIIPIIMVSVAYILSKKDDEHYLIPWVIMITLTFSSMSMISGGEGMLEYHFSIFMVIAILAYYEKVDLIITMTILFAIHHFWGVIFMPDFIFGSDIYPLDMALHHALFLILTAGATIMQIVYKKKYTESLESEKLEKDDLIKAIIKELNNTTKDTYSISQELLESTQKTKTISSNIIEKINDVSEGAETQLESANQTEQSMNDMSEGIAQLANSSTKISSDSIDVTNQAKNGFNQIKNSIVQINQIYQSAEISAKLIKKLSEQSSKINNITELITQIAEQTNLLSLNASIEAARAGEAGKGFAVVADEVRKLAEQSTNSAREISKVIAEIKLDTQTVVNSINSQIRDVSIGKQLIEETGITFNSILQGTDSLTNLIHDLTALSEEMSAQSEEVAQSVEQMRNISDETSCQSKLVVSSTKEQLIGVEKNLELVNTLNGLADKLEGLINRLNL</sequence>
<keyword evidence="1 2" id="KW-0807">Transducer</keyword>
<reference evidence="5" key="1">
    <citation type="submission" date="2019-12" db="EMBL/GenBank/DDBJ databases">
        <title>Microbes associate with the intestines of laboratory mice.</title>
        <authorList>
            <person name="Navarre W."/>
            <person name="Wong E."/>
        </authorList>
    </citation>
    <scope>NUCLEOTIDE SEQUENCE</scope>
    <source>
        <strain evidence="5">NM79_F5</strain>
    </source>
</reference>
<evidence type="ECO:0000259" key="4">
    <source>
        <dbReference type="PROSITE" id="PS50111"/>
    </source>
</evidence>
<name>A0A964W3R8_9CLOT</name>
<protein>
    <recommendedName>
        <fullName evidence="4">Methyl-accepting transducer domain-containing protein</fullName>
    </recommendedName>
</protein>
<feature type="transmembrane region" description="Helical" evidence="3">
    <location>
        <begin position="152"/>
        <end position="171"/>
    </location>
</feature>
<dbReference type="RefSeq" id="WP_160360504.1">
    <property type="nucleotide sequence ID" value="NZ_WSRQ01000039.1"/>
</dbReference>
<dbReference type="Pfam" id="PF00015">
    <property type="entry name" value="MCPsignal"/>
    <property type="match status" value="1"/>
</dbReference>
<evidence type="ECO:0000313" key="5">
    <source>
        <dbReference type="EMBL" id="MVX65826.1"/>
    </source>
</evidence>
<feature type="transmembrane region" description="Helical" evidence="3">
    <location>
        <begin position="95"/>
        <end position="112"/>
    </location>
</feature>
<dbReference type="Gene3D" id="1.10.287.950">
    <property type="entry name" value="Methyl-accepting chemotaxis protein"/>
    <property type="match status" value="1"/>
</dbReference>
<feature type="transmembrane region" description="Helical" evidence="3">
    <location>
        <begin position="46"/>
        <end position="64"/>
    </location>
</feature>
<dbReference type="SUPFAM" id="SSF58104">
    <property type="entry name" value="Methyl-accepting chemotaxis protein (MCP) signaling domain"/>
    <property type="match status" value="1"/>
</dbReference>
<keyword evidence="3" id="KW-0812">Transmembrane</keyword>
<dbReference type="SMART" id="SM00283">
    <property type="entry name" value="MA"/>
    <property type="match status" value="1"/>
</dbReference>
<dbReference type="Proteomes" id="UP000656077">
    <property type="component" value="Unassembled WGS sequence"/>
</dbReference>
<dbReference type="InterPro" id="IPR004089">
    <property type="entry name" value="MCPsignal_dom"/>
</dbReference>
<feature type="transmembrane region" description="Helical" evidence="3">
    <location>
        <begin position="119"/>
        <end position="140"/>
    </location>
</feature>
<dbReference type="AlphaFoldDB" id="A0A964W3R8"/>
<keyword evidence="3" id="KW-1133">Transmembrane helix</keyword>
<feature type="transmembrane region" description="Helical" evidence="3">
    <location>
        <begin position="71"/>
        <end position="89"/>
    </location>
</feature>
<evidence type="ECO:0000256" key="3">
    <source>
        <dbReference type="SAM" id="Phobius"/>
    </source>
</evidence>
<gene>
    <name evidence="5" type="ORF">GKZ28_19285</name>
</gene>
<dbReference type="PANTHER" id="PTHR32089:SF112">
    <property type="entry name" value="LYSOZYME-LIKE PROTEIN-RELATED"/>
    <property type="match status" value="1"/>
</dbReference>